<sequence length="136" mass="15795">MNNNPFDELDYFDHAALRLNLTDWLSAAQVFHPRFIEVSGCLIWERAYEEDNFREWYQALNGNATAVESTLNQVRLWQLVDVNEGNSIEEKMVANLAREIAFFWRAALESDHPEYSFDGGVVETEDGPVVRFVVHR</sequence>
<keyword evidence="2" id="KW-1185">Reference proteome</keyword>
<protein>
    <submittedName>
        <fullName evidence="1">Uncharacterized protein</fullName>
    </submittedName>
</protein>
<name>A0ABY3XW99_9ACTN</name>
<dbReference type="Proteomes" id="UP001202244">
    <property type="component" value="Chromosome"/>
</dbReference>
<evidence type="ECO:0000313" key="2">
    <source>
        <dbReference type="Proteomes" id="UP001202244"/>
    </source>
</evidence>
<dbReference type="EMBL" id="CP093846">
    <property type="protein sequence ID" value="UNS98615.1"/>
    <property type="molecule type" value="Genomic_DNA"/>
</dbReference>
<reference evidence="1 2" key="1">
    <citation type="journal article" date="2023" name="Microbiol. Spectr.">
        <title>Synergy between Genome Mining, Metabolomics, and Bioinformatics Uncovers Antibacterial Chlorinated Carbazole Alkaloids and Their Biosynthetic Gene Cluster from Streptomyces tubbatahanensis sp. nov., a Novel Actinomycete Isolated from Sulu Sea, Philippines.</title>
        <authorList>
            <person name="Tenebro C.P."/>
            <person name="Trono D.J.V.L."/>
            <person name="Balida L.A.P."/>
            <person name="Bayog L.K.A."/>
            <person name="Bruna J.R."/>
            <person name="Sabido E.M."/>
            <person name="Caspe D.P.C."/>
            <person name="de Los Santos E.L.C."/>
            <person name="Saludes J.P."/>
            <person name="Dalisay D.S."/>
        </authorList>
    </citation>
    <scope>NUCLEOTIDE SEQUENCE [LARGE SCALE GENOMIC DNA]</scope>
    <source>
        <strain evidence="1 2">DSD3025</strain>
    </source>
</reference>
<organism evidence="1 2">
    <name type="scientific">Streptomyces tubbatahanensis</name>
    <dbReference type="NCBI Taxonomy" id="2923272"/>
    <lineage>
        <taxon>Bacteria</taxon>
        <taxon>Bacillati</taxon>
        <taxon>Actinomycetota</taxon>
        <taxon>Actinomycetes</taxon>
        <taxon>Kitasatosporales</taxon>
        <taxon>Streptomycetaceae</taxon>
        <taxon>Streptomyces</taxon>
    </lineage>
</organism>
<gene>
    <name evidence="1" type="ORF">MMF93_20740</name>
</gene>
<accession>A0ABY3XW99</accession>
<proteinExistence type="predicted"/>
<evidence type="ECO:0000313" key="1">
    <source>
        <dbReference type="EMBL" id="UNS98615.1"/>
    </source>
</evidence>
<dbReference type="RefSeq" id="WP_242753695.1">
    <property type="nucleotide sequence ID" value="NZ_CP093846.1"/>
</dbReference>